<keyword evidence="3" id="KW-1185">Reference proteome</keyword>
<comment type="caution">
    <text evidence="2">The sequence shown here is derived from an EMBL/GenBank/DDBJ whole genome shotgun (WGS) entry which is preliminary data.</text>
</comment>
<dbReference type="Proteomes" id="UP001152607">
    <property type="component" value="Unassembled WGS sequence"/>
</dbReference>
<accession>A0A9W4UE92</accession>
<protein>
    <submittedName>
        <fullName evidence="2">Uncharacterized protein</fullName>
    </submittedName>
</protein>
<sequence length="128" mass="14528">MRPVCMTVESFFEPTDTRMDGWRWMHAVKAKQGGTNEPRLCRAPSLSIMRCCHPSITLRASFLSEYVRAWWGITTATSLHPHRQSTKPPGVYQPTYTPGLPSSTAQTPRCSTPRTEPQPFKPVPELQR</sequence>
<reference evidence="2" key="1">
    <citation type="submission" date="2023-01" db="EMBL/GenBank/DDBJ databases">
        <authorList>
            <person name="Van Ghelder C."/>
            <person name="Rancurel C."/>
        </authorList>
    </citation>
    <scope>NUCLEOTIDE SEQUENCE</scope>
    <source>
        <strain evidence="2">CNCM I-4278</strain>
    </source>
</reference>
<organism evidence="2 3">
    <name type="scientific">Periconia digitata</name>
    <dbReference type="NCBI Taxonomy" id="1303443"/>
    <lineage>
        <taxon>Eukaryota</taxon>
        <taxon>Fungi</taxon>
        <taxon>Dikarya</taxon>
        <taxon>Ascomycota</taxon>
        <taxon>Pezizomycotina</taxon>
        <taxon>Dothideomycetes</taxon>
        <taxon>Pleosporomycetidae</taxon>
        <taxon>Pleosporales</taxon>
        <taxon>Massarineae</taxon>
        <taxon>Periconiaceae</taxon>
        <taxon>Periconia</taxon>
    </lineage>
</organism>
<gene>
    <name evidence="2" type="ORF">PDIGIT_LOCUS7158</name>
</gene>
<feature type="compositionally biased region" description="Polar residues" evidence="1">
    <location>
        <begin position="94"/>
        <end position="115"/>
    </location>
</feature>
<evidence type="ECO:0000313" key="3">
    <source>
        <dbReference type="Proteomes" id="UP001152607"/>
    </source>
</evidence>
<feature type="region of interest" description="Disordered" evidence="1">
    <location>
        <begin position="78"/>
        <end position="128"/>
    </location>
</feature>
<dbReference type="EMBL" id="CAOQHR010000004">
    <property type="protein sequence ID" value="CAI6334104.1"/>
    <property type="molecule type" value="Genomic_DNA"/>
</dbReference>
<name>A0A9W4UE92_9PLEO</name>
<evidence type="ECO:0000256" key="1">
    <source>
        <dbReference type="SAM" id="MobiDB-lite"/>
    </source>
</evidence>
<proteinExistence type="predicted"/>
<dbReference type="AlphaFoldDB" id="A0A9W4UE92"/>
<evidence type="ECO:0000313" key="2">
    <source>
        <dbReference type="EMBL" id="CAI6334104.1"/>
    </source>
</evidence>